<evidence type="ECO:0000313" key="4">
    <source>
        <dbReference type="Proteomes" id="UP000053232"/>
    </source>
</evidence>
<feature type="compositionally biased region" description="Low complexity" evidence="1">
    <location>
        <begin position="7"/>
        <end position="18"/>
    </location>
</feature>
<evidence type="ECO:0000256" key="1">
    <source>
        <dbReference type="SAM" id="MobiDB-lite"/>
    </source>
</evidence>
<organism evidence="3 4">
    <name type="scientific">Oxytricha trifallax</name>
    <dbReference type="NCBI Taxonomy" id="1172189"/>
    <lineage>
        <taxon>Eukaryota</taxon>
        <taxon>Sar</taxon>
        <taxon>Alveolata</taxon>
        <taxon>Ciliophora</taxon>
        <taxon>Intramacronucleata</taxon>
        <taxon>Spirotrichea</taxon>
        <taxon>Stichotrichia</taxon>
        <taxon>Sporadotrichida</taxon>
        <taxon>Oxytrichidae</taxon>
        <taxon>Oxytrichinae</taxon>
        <taxon>Oxytricha</taxon>
    </lineage>
</organism>
<comment type="caution">
    <text evidence="3">The sequence shown here is derived from an EMBL/GenBank/DDBJ whole genome shotgun (WGS) entry which is preliminary data.</text>
</comment>
<dbReference type="EMBL" id="ARYC01002464">
    <property type="protein sequence ID" value="KEJ82896.1"/>
    <property type="molecule type" value="Genomic_DNA"/>
</dbReference>
<keyword evidence="4" id="KW-1185">Reference proteome</keyword>
<keyword evidence="2" id="KW-0472">Membrane</keyword>
<dbReference type="Proteomes" id="UP000053232">
    <property type="component" value="Unassembled WGS sequence"/>
</dbReference>
<proteinExistence type="predicted"/>
<keyword evidence="2" id="KW-1133">Transmembrane helix</keyword>
<keyword evidence="2" id="KW-0812">Transmembrane</keyword>
<evidence type="ECO:0000313" key="3">
    <source>
        <dbReference type="EMBL" id="KEJ82896.1"/>
    </source>
</evidence>
<feature type="region of interest" description="Disordered" evidence="1">
    <location>
        <begin position="1"/>
        <end position="24"/>
    </location>
</feature>
<evidence type="ECO:0000256" key="2">
    <source>
        <dbReference type="SAM" id="Phobius"/>
    </source>
</evidence>
<feature type="compositionally biased region" description="Basic and acidic residues" evidence="1">
    <location>
        <begin position="133"/>
        <end position="146"/>
    </location>
</feature>
<feature type="transmembrane region" description="Helical" evidence="2">
    <location>
        <begin position="211"/>
        <end position="232"/>
    </location>
</feature>
<name>A0A073I088_9SPIT</name>
<sequence>MEPSSDQIQGPQQQIQQQAPLGKVEADRVRDILEVKVIRNAIHAKVMYENDPREKAVWKENSKLMYASDRTRVESFVSEKMPGLHYHPYWNIYVGARSYRERDEGTSSSDGDDSDSSSQDSQKVSVNGNSDELAGHQQEEECKGQTEDASMSEEDSEQPKQSQILQQYDQETRMLLDSLKNFQIDNLIAQDLNIYIKVFYLLLINLTFTKFAQILLLGFYQIYLNLIIFFYIL</sequence>
<accession>A0A073I088</accession>
<reference evidence="4" key="1">
    <citation type="journal article" date="2014" name="Cell">
        <title>The Architecture of a Scrambled Genome Reveals Massive Levels of Genomic Rearrangement during Development.</title>
        <authorList>
            <person name="Chen X."/>
            <person name="Bracht J.R."/>
            <person name="Goldman A.D."/>
            <person name="Dolzhenko E."/>
            <person name="Clay D.M."/>
            <person name="Swart E.C."/>
            <person name="Perlman D.H."/>
            <person name="Doak T.G."/>
            <person name="Stuart A."/>
            <person name="Amemiya C.T."/>
            <person name="Sebra R.P."/>
            <person name="Landweber L.F."/>
        </authorList>
    </citation>
    <scope>NUCLEOTIDE SEQUENCE [LARGE SCALE GENOMIC DNA]</scope>
    <source>
        <strain evidence="4">JRB310</strain>
    </source>
</reference>
<gene>
    <name evidence="3" type="ORF">OXYTRIMIC_207</name>
</gene>
<protein>
    <submittedName>
        <fullName evidence="3">Uncharacterized protein</fullName>
    </submittedName>
</protein>
<dbReference type="AlphaFoldDB" id="A0A073I088"/>
<feature type="region of interest" description="Disordered" evidence="1">
    <location>
        <begin position="101"/>
        <end position="163"/>
    </location>
</feature>